<dbReference type="Pfam" id="PF00059">
    <property type="entry name" value="Lectin_C"/>
    <property type="match status" value="1"/>
</dbReference>
<organism evidence="4 5">
    <name type="scientific">Rhynchophorus ferrugineus</name>
    <name type="common">Red palm weevil</name>
    <name type="synonym">Curculio ferrugineus</name>
    <dbReference type="NCBI Taxonomy" id="354439"/>
    <lineage>
        <taxon>Eukaryota</taxon>
        <taxon>Metazoa</taxon>
        <taxon>Ecdysozoa</taxon>
        <taxon>Arthropoda</taxon>
        <taxon>Hexapoda</taxon>
        <taxon>Insecta</taxon>
        <taxon>Pterygota</taxon>
        <taxon>Neoptera</taxon>
        <taxon>Endopterygota</taxon>
        <taxon>Coleoptera</taxon>
        <taxon>Polyphaga</taxon>
        <taxon>Cucujiformia</taxon>
        <taxon>Curculionidae</taxon>
        <taxon>Dryophthorinae</taxon>
        <taxon>Rhynchophorus</taxon>
    </lineage>
</organism>
<dbReference type="EMBL" id="JAACXV010013270">
    <property type="protein sequence ID" value="KAF7273841.1"/>
    <property type="molecule type" value="Genomic_DNA"/>
</dbReference>
<reference evidence="4" key="1">
    <citation type="submission" date="2020-08" db="EMBL/GenBank/DDBJ databases">
        <title>Genome sequencing and assembly of the red palm weevil Rhynchophorus ferrugineus.</title>
        <authorList>
            <person name="Dias G.B."/>
            <person name="Bergman C.M."/>
            <person name="Manee M."/>
        </authorList>
    </citation>
    <scope>NUCLEOTIDE SEQUENCE</scope>
    <source>
        <strain evidence="4">AA-2017</strain>
        <tissue evidence="4">Whole larva</tissue>
    </source>
</reference>
<dbReference type="AlphaFoldDB" id="A0A834M9X8"/>
<keyword evidence="1" id="KW-1015">Disulfide bond</keyword>
<protein>
    <recommendedName>
        <fullName evidence="3">C-type lectin domain-containing protein</fullName>
    </recommendedName>
</protein>
<evidence type="ECO:0000256" key="2">
    <source>
        <dbReference type="SAM" id="SignalP"/>
    </source>
</evidence>
<dbReference type="PROSITE" id="PS00615">
    <property type="entry name" value="C_TYPE_LECTIN_1"/>
    <property type="match status" value="1"/>
</dbReference>
<dbReference type="SUPFAM" id="SSF56436">
    <property type="entry name" value="C-type lectin-like"/>
    <property type="match status" value="1"/>
</dbReference>
<feature type="chain" id="PRO_5032444373" description="C-type lectin domain-containing protein" evidence="2">
    <location>
        <begin position="23"/>
        <end position="166"/>
    </location>
</feature>
<dbReference type="SMART" id="SM00034">
    <property type="entry name" value="CLECT"/>
    <property type="match status" value="1"/>
</dbReference>
<evidence type="ECO:0000313" key="4">
    <source>
        <dbReference type="EMBL" id="KAF7273841.1"/>
    </source>
</evidence>
<gene>
    <name evidence="4" type="ORF">GWI33_013472</name>
</gene>
<dbReference type="CDD" id="cd00037">
    <property type="entry name" value="CLECT"/>
    <property type="match status" value="1"/>
</dbReference>
<proteinExistence type="predicted"/>
<keyword evidence="2" id="KW-0732">Signal</keyword>
<dbReference type="InterPro" id="IPR016187">
    <property type="entry name" value="CTDL_fold"/>
</dbReference>
<dbReference type="Gene3D" id="3.10.100.10">
    <property type="entry name" value="Mannose-Binding Protein A, subunit A"/>
    <property type="match status" value="1"/>
</dbReference>
<feature type="signal peptide" evidence="2">
    <location>
        <begin position="1"/>
        <end position="22"/>
    </location>
</feature>
<accession>A0A834M9X8</accession>
<name>A0A834M9X8_RHYFE</name>
<dbReference type="OrthoDB" id="7962197at2759"/>
<evidence type="ECO:0000259" key="3">
    <source>
        <dbReference type="PROSITE" id="PS50041"/>
    </source>
</evidence>
<dbReference type="InterPro" id="IPR018378">
    <property type="entry name" value="C-type_lectin_CS"/>
</dbReference>
<dbReference type="Proteomes" id="UP000625711">
    <property type="component" value="Unassembled WGS sequence"/>
</dbReference>
<sequence length="166" mass="19382">MLHKVLRNVLLILTLSIVYIGGCKPPKTYVVSNDRMGFHNAFITCRQYGFEPAEIHTIEEHIMVEKLLKHEKVGYEHGFWIFATNLDDKHSYYWLNSGRGLFYSNFSRGQPDNYKDNESCLQVFPVSSGHLAWNDLPCSLKMPFLCQHYQKEKNQETCEENRVSNC</sequence>
<dbReference type="InterPro" id="IPR001304">
    <property type="entry name" value="C-type_lectin-like"/>
</dbReference>
<comment type="caution">
    <text evidence="4">The sequence shown here is derived from an EMBL/GenBank/DDBJ whole genome shotgun (WGS) entry which is preliminary data.</text>
</comment>
<dbReference type="InterPro" id="IPR016186">
    <property type="entry name" value="C-type_lectin-like/link_sf"/>
</dbReference>
<evidence type="ECO:0000256" key="1">
    <source>
        <dbReference type="ARBA" id="ARBA00023157"/>
    </source>
</evidence>
<evidence type="ECO:0000313" key="5">
    <source>
        <dbReference type="Proteomes" id="UP000625711"/>
    </source>
</evidence>
<dbReference type="PROSITE" id="PS50041">
    <property type="entry name" value="C_TYPE_LECTIN_2"/>
    <property type="match status" value="1"/>
</dbReference>
<keyword evidence="5" id="KW-1185">Reference proteome</keyword>
<feature type="domain" description="C-type lectin" evidence="3">
    <location>
        <begin position="29"/>
        <end position="147"/>
    </location>
</feature>